<evidence type="ECO:0000256" key="8">
    <source>
        <dbReference type="ARBA" id="ARBA00023125"/>
    </source>
</evidence>
<feature type="domain" description="DNA polymerase III beta sliding clamp central" evidence="11">
    <location>
        <begin position="127"/>
        <end position="236"/>
    </location>
</feature>
<evidence type="ECO:0000259" key="12">
    <source>
        <dbReference type="Pfam" id="PF02768"/>
    </source>
</evidence>
<evidence type="ECO:0000313" key="13">
    <source>
        <dbReference type="EMBL" id="NYS93101.1"/>
    </source>
</evidence>
<comment type="subunit">
    <text evidence="9">Forms a ring-shaped head-to-tail homodimer around DNA.</text>
</comment>
<feature type="domain" description="DNA polymerase III beta sliding clamp C-terminal" evidence="12">
    <location>
        <begin position="239"/>
        <end position="352"/>
    </location>
</feature>
<dbReference type="PIRSF" id="PIRSF000804">
    <property type="entry name" value="DNA_pol_III_b"/>
    <property type="match status" value="1"/>
</dbReference>
<dbReference type="Pfam" id="PF00712">
    <property type="entry name" value="DNA_pol3_beta"/>
    <property type="match status" value="1"/>
</dbReference>
<dbReference type="GO" id="GO:0005737">
    <property type="term" value="C:cytoplasm"/>
    <property type="evidence" value="ECO:0007669"/>
    <property type="project" value="UniProtKB-SubCell"/>
</dbReference>
<dbReference type="GO" id="GO:0009360">
    <property type="term" value="C:DNA polymerase III complex"/>
    <property type="evidence" value="ECO:0007669"/>
    <property type="project" value="InterPro"/>
</dbReference>
<dbReference type="NCBIfam" id="TIGR00663">
    <property type="entry name" value="dnan"/>
    <property type="match status" value="1"/>
</dbReference>
<keyword evidence="5 9" id="KW-0548">Nucleotidyltransferase</keyword>
<evidence type="ECO:0000256" key="5">
    <source>
        <dbReference type="ARBA" id="ARBA00022695"/>
    </source>
</evidence>
<dbReference type="SMART" id="SM00480">
    <property type="entry name" value="POL3Bc"/>
    <property type="match status" value="1"/>
</dbReference>
<dbReference type="AlphaFoldDB" id="A0A853ERG9"/>
<dbReference type="InterPro" id="IPR046938">
    <property type="entry name" value="DNA_clamp_sf"/>
</dbReference>
<protein>
    <recommendedName>
        <fullName evidence="9">Beta sliding clamp</fullName>
    </recommendedName>
</protein>
<dbReference type="Proteomes" id="UP000561011">
    <property type="component" value="Unassembled WGS sequence"/>
</dbReference>
<comment type="function">
    <text evidence="9">Confers DNA tethering and processivity to DNA polymerases and other proteins. Acts as a clamp, forming a ring around DNA (a reaction catalyzed by the clamp-loading complex) which diffuses in an ATP-independent manner freely and bidirectionally along dsDNA. Initially characterized for its ability to contact the catalytic subunit of DNA polymerase III (Pol III), a complex, multichain enzyme responsible for most of the replicative synthesis in bacteria; Pol III exhibits 3'-5' exonuclease proofreading activity. The beta chain is required for initiation of replication as well as for processivity of DNA replication.</text>
</comment>
<dbReference type="GO" id="GO:0006271">
    <property type="term" value="P:DNA strand elongation involved in DNA replication"/>
    <property type="evidence" value="ECO:0007669"/>
    <property type="project" value="TreeGrafter"/>
</dbReference>
<dbReference type="EMBL" id="JACBYE010000009">
    <property type="protein sequence ID" value="NYS93101.1"/>
    <property type="molecule type" value="Genomic_DNA"/>
</dbReference>
<evidence type="ECO:0000256" key="6">
    <source>
        <dbReference type="ARBA" id="ARBA00022705"/>
    </source>
</evidence>
<keyword evidence="6 9" id="KW-0235">DNA replication</keyword>
<organism evidence="13 14">
    <name type="scientific">Sanguibacter inulinus</name>
    <dbReference type="NCBI Taxonomy" id="60922"/>
    <lineage>
        <taxon>Bacteria</taxon>
        <taxon>Bacillati</taxon>
        <taxon>Actinomycetota</taxon>
        <taxon>Actinomycetes</taxon>
        <taxon>Micrococcales</taxon>
        <taxon>Sanguibacteraceae</taxon>
        <taxon>Sanguibacter</taxon>
    </lineage>
</organism>
<keyword evidence="3 9" id="KW-0963">Cytoplasm</keyword>
<comment type="caution">
    <text evidence="13">The sequence shown here is derived from an EMBL/GenBank/DDBJ whole genome shotgun (WGS) entry which is preliminary data.</text>
</comment>
<dbReference type="InterPro" id="IPR022634">
    <property type="entry name" value="DNA_polIII_beta_N"/>
</dbReference>
<evidence type="ECO:0000259" key="10">
    <source>
        <dbReference type="Pfam" id="PF00712"/>
    </source>
</evidence>
<dbReference type="SUPFAM" id="SSF55979">
    <property type="entry name" value="DNA clamp"/>
    <property type="match status" value="3"/>
</dbReference>
<keyword evidence="7 9" id="KW-0239">DNA-directed DNA polymerase</keyword>
<evidence type="ECO:0000256" key="9">
    <source>
        <dbReference type="PIRNR" id="PIRNR000804"/>
    </source>
</evidence>
<dbReference type="GO" id="GO:0003677">
    <property type="term" value="F:DNA binding"/>
    <property type="evidence" value="ECO:0007669"/>
    <property type="project" value="UniProtKB-UniRule"/>
</dbReference>
<comment type="similarity">
    <text evidence="2 9">Belongs to the beta sliding clamp family.</text>
</comment>
<evidence type="ECO:0000256" key="1">
    <source>
        <dbReference type="ARBA" id="ARBA00004496"/>
    </source>
</evidence>
<sequence>MKLTIDKTTFSDAVAFVARTIPGRPANPILAGVVLHAADGRLALSAFDYETSATTTVTADVATEGRAIVSGRLLAEIAKSLPNKPVTLETDGALIHVRCGSSKFRLLTMPLDEFPALPTAANDLGTITGHAFEHAVAQVAVAVSRDETLPLLTGIMVEATPGCLTLMATDRYRLAVRELPWDGTVEDTYLIRAKALTEASKQLQGDVHVTTNGHGVLGFSDGTRTSTTQLIDGDYPPVRRLFPDAVAVTALVNVADLAAAVKRVSLVADRGIPVRLVFEDGTVSVMAGQGEDATASEALDATVTGAPLSGANTTLAFNPQFLAEALHALDTQDVQFGINHPAKPVQLVGSNADGELLTAYRHLLVPIRFQG</sequence>
<dbReference type="GO" id="GO:0003887">
    <property type="term" value="F:DNA-directed DNA polymerase activity"/>
    <property type="evidence" value="ECO:0007669"/>
    <property type="project" value="UniProtKB-UniRule"/>
</dbReference>
<keyword evidence="4 9" id="KW-0808">Transferase</keyword>
<evidence type="ECO:0000313" key="14">
    <source>
        <dbReference type="Proteomes" id="UP000561011"/>
    </source>
</evidence>
<evidence type="ECO:0000256" key="3">
    <source>
        <dbReference type="ARBA" id="ARBA00022490"/>
    </source>
</evidence>
<keyword evidence="14" id="KW-1185">Reference proteome</keyword>
<dbReference type="CDD" id="cd00140">
    <property type="entry name" value="beta_clamp"/>
    <property type="match status" value="1"/>
</dbReference>
<evidence type="ECO:0000259" key="11">
    <source>
        <dbReference type="Pfam" id="PF02767"/>
    </source>
</evidence>
<dbReference type="Gene3D" id="3.10.150.10">
    <property type="entry name" value="DNA Polymerase III, subunit A, domain 2"/>
    <property type="match status" value="3"/>
</dbReference>
<keyword evidence="8" id="KW-0238">DNA-binding</keyword>
<evidence type="ECO:0000256" key="7">
    <source>
        <dbReference type="ARBA" id="ARBA00022932"/>
    </source>
</evidence>
<gene>
    <name evidence="13" type="primary">dnaN</name>
    <name evidence="13" type="ORF">HZZ10_06100</name>
</gene>
<dbReference type="InterPro" id="IPR001001">
    <property type="entry name" value="DNA_polIII_beta"/>
</dbReference>
<dbReference type="InterPro" id="IPR022635">
    <property type="entry name" value="DNA_polIII_beta_C"/>
</dbReference>
<comment type="subcellular location">
    <subcellularLocation>
        <location evidence="1 9">Cytoplasm</location>
    </subcellularLocation>
</comment>
<dbReference type="PANTHER" id="PTHR30478:SF0">
    <property type="entry name" value="BETA SLIDING CLAMP"/>
    <property type="match status" value="1"/>
</dbReference>
<proteinExistence type="inferred from homology"/>
<dbReference type="RefSeq" id="WP_179912834.1">
    <property type="nucleotide sequence ID" value="NZ_JACBYE010000009.1"/>
</dbReference>
<feature type="domain" description="DNA polymerase III beta sliding clamp N-terminal" evidence="10">
    <location>
        <begin position="1"/>
        <end position="118"/>
    </location>
</feature>
<reference evidence="13 14" key="1">
    <citation type="submission" date="2020-07" db="EMBL/GenBank/DDBJ databases">
        <title>MOT database genomes.</title>
        <authorList>
            <person name="Joseph S."/>
            <person name="Aduse-Opoku J."/>
            <person name="Hashim A."/>
            <person name="Wade W."/>
            <person name="Curtis M."/>
        </authorList>
    </citation>
    <scope>NUCLEOTIDE SEQUENCE [LARGE SCALE GENOMIC DNA]</scope>
    <source>
        <strain evidence="13 14">DSM 100099</strain>
    </source>
</reference>
<evidence type="ECO:0000256" key="2">
    <source>
        <dbReference type="ARBA" id="ARBA00010752"/>
    </source>
</evidence>
<dbReference type="Pfam" id="PF02767">
    <property type="entry name" value="DNA_pol3_beta_2"/>
    <property type="match status" value="1"/>
</dbReference>
<name>A0A853ERG9_9MICO</name>
<dbReference type="InterPro" id="IPR022637">
    <property type="entry name" value="DNA_polIII_beta_cen"/>
</dbReference>
<evidence type="ECO:0000256" key="4">
    <source>
        <dbReference type="ARBA" id="ARBA00022679"/>
    </source>
</evidence>
<accession>A0A853ERG9</accession>
<dbReference type="PANTHER" id="PTHR30478">
    <property type="entry name" value="DNA POLYMERASE III SUBUNIT BETA"/>
    <property type="match status" value="1"/>
</dbReference>
<dbReference type="Pfam" id="PF02768">
    <property type="entry name" value="DNA_pol3_beta_3"/>
    <property type="match status" value="1"/>
</dbReference>
<dbReference type="GO" id="GO:0008408">
    <property type="term" value="F:3'-5' exonuclease activity"/>
    <property type="evidence" value="ECO:0007669"/>
    <property type="project" value="InterPro"/>
</dbReference>